<dbReference type="InterPro" id="IPR036465">
    <property type="entry name" value="vWFA_dom_sf"/>
</dbReference>
<protein>
    <recommendedName>
        <fullName evidence="1">DUF58 domain-containing protein</fullName>
    </recommendedName>
</protein>
<dbReference type="SUPFAM" id="SSF53300">
    <property type="entry name" value="vWA-like"/>
    <property type="match status" value="1"/>
</dbReference>
<dbReference type="PANTHER" id="PTHR33608">
    <property type="entry name" value="BLL2464 PROTEIN"/>
    <property type="match status" value="1"/>
</dbReference>
<evidence type="ECO:0000259" key="1">
    <source>
        <dbReference type="Pfam" id="PF01882"/>
    </source>
</evidence>
<sequence length="289" mass="33279">MTITELLKKVRKIELKTRGLSNQVFSGTYKTRFKGRGMSFSEVRQYQYGDDVRNIDWNVTARTNEPYVKVFEEERELTFMLLIDVSGSSFFGTTQKSKMEIATEIAATLAFSASVNNDKVGAIFFSDKVEKFIPPKKGKPHIMRILRDMIYAKPSQAKTNLSEPLKYLTNIITKRCTAFVLSDFMCQDYHNAIKLAANRHDTIGIHLYDPLEVSMPNVGLLPTIDAETGQSKWIDTASKTVRDQYNQWYQGNFEYFKKTFVRNNADVMSVATNEAYLSILIKFFKERRN</sequence>
<dbReference type="Pfam" id="PF01882">
    <property type="entry name" value="DUF58"/>
    <property type="match status" value="1"/>
</dbReference>
<dbReference type="AlphaFoldDB" id="A0A6S6SNP5"/>
<organism evidence="2">
    <name type="scientific">uncultured Aureispira sp</name>
    <dbReference type="NCBI Taxonomy" id="1331704"/>
    <lineage>
        <taxon>Bacteria</taxon>
        <taxon>Pseudomonadati</taxon>
        <taxon>Bacteroidota</taxon>
        <taxon>Saprospiria</taxon>
        <taxon>Saprospirales</taxon>
        <taxon>Saprospiraceae</taxon>
        <taxon>Aureispira</taxon>
        <taxon>environmental samples</taxon>
    </lineage>
</organism>
<dbReference type="Gene3D" id="3.40.50.410">
    <property type="entry name" value="von Willebrand factor, type A domain"/>
    <property type="match status" value="1"/>
</dbReference>
<evidence type="ECO:0000313" key="2">
    <source>
        <dbReference type="EMBL" id="CAA6804268.1"/>
    </source>
</evidence>
<dbReference type="CDD" id="cd00198">
    <property type="entry name" value="vWFA"/>
    <property type="match status" value="1"/>
</dbReference>
<dbReference type="PANTHER" id="PTHR33608:SF6">
    <property type="entry name" value="BLL2464 PROTEIN"/>
    <property type="match status" value="1"/>
</dbReference>
<name>A0A6S6SNP5_9BACT</name>
<dbReference type="InterPro" id="IPR002881">
    <property type="entry name" value="DUF58"/>
</dbReference>
<accession>A0A6S6SNP5</accession>
<feature type="domain" description="DUF58" evidence="1">
    <location>
        <begin position="42"/>
        <end position="248"/>
    </location>
</feature>
<dbReference type="EMBL" id="CACVAQ010000097">
    <property type="protein sequence ID" value="CAA6804268.1"/>
    <property type="molecule type" value="Genomic_DNA"/>
</dbReference>
<reference evidence="2" key="1">
    <citation type="submission" date="2020-01" db="EMBL/GenBank/DDBJ databases">
        <authorList>
            <person name="Meier V. D."/>
            <person name="Meier V D."/>
        </authorList>
    </citation>
    <scope>NUCLEOTIDE SEQUENCE</scope>
    <source>
        <strain evidence="2">HLG_WM_MAG_10</strain>
    </source>
</reference>
<proteinExistence type="predicted"/>
<gene>
    <name evidence="2" type="ORF">HELGO_WM33493</name>
</gene>